<sequence>MDKVDILLKEAEIDVKNGCYNKAVSASYFAVRMEIEKLAKKLRTTIPKRDDKLINILKHLGKDELAKESLYLYERRKDADYGYESLKEDLAIKCLELSKYLVQEIRKLTQSL</sequence>
<dbReference type="Gene3D" id="1.20.120.330">
    <property type="entry name" value="Nucleotidyltransferases domain 2"/>
    <property type="match status" value="1"/>
</dbReference>
<evidence type="ECO:0000313" key="4">
    <source>
        <dbReference type="Proteomes" id="UP000474054"/>
    </source>
</evidence>
<dbReference type="GeneID" id="42779134"/>
<evidence type="ECO:0008006" key="5">
    <source>
        <dbReference type="Google" id="ProtNLM"/>
    </source>
</evidence>
<dbReference type="KEGG" id="aamb:D1866_05320"/>
<dbReference type="Proteomes" id="UP000426328">
    <property type="component" value="Chromosome"/>
</dbReference>
<evidence type="ECO:0000313" key="3">
    <source>
        <dbReference type="Proteomes" id="UP000426328"/>
    </source>
</evidence>
<name>A0A650CUZ7_ACIAM</name>
<evidence type="ECO:0000313" key="2">
    <source>
        <dbReference type="EMBL" id="QGR21472.1"/>
    </source>
</evidence>
<dbReference type="RefSeq" id="WP_152942242.1">
    <property type="nucleotide sequence ID" value="NZ_CP045482.1"/>
</dbReference>
<dbReference type="AlphaFoldDB" id="A0A650CUZ7"/>
<evidence type="ECO:0000313" key="1">
    <source>
        <dbReference type="EMBL" id="MQL55971.1"/>
    </source>
</evidence>
<reference evidence="2 3" key="2">
    <citation type="submission" date="2019-10" db="EMBL/GenBank/DDBJ databases">
        <title>Genome Sequences from Six Type Strain Members of the Archaeal Family Sulfolobaceae: Acidianus ambivalens, Acidianus infernus, Metallosphaera prunae, Stygiolobus azoricus, Sulfolobus metallicus, and Sulfurisphaera ohwakuensis.</title>
        <authorList>
            <person name="Counts J.A."/>
            <person name="Kelly R.M."/>
        </authorList>
    </citation>
    <scope>NUCLEOTIDE SEQUENCE [LARGE SCALE GENOMIC DNA]</scope>
    <source>
        <strain evidence="2 3">LEI 10</strain>
    </source>
</reference>
<organism evidence="2 3">
    <name type="scientific">Acidianus ambivalens</name>
    <name type="common">Desulfurolobus ambivalens</name>
    <dbReference type="NCBI Taxonomy" id="2283"/>
    <lineage>
        <taxon>Archaea</taxon>
        <taxon>Thermoproteota</taxon>
        <taxon>Thermoprotei</taxon>
        <taxon>Sulfolobales</taxon>
        <taxon>Sulfolobaceae</taxon>
        <taxon>Acidianus</taxon>
    </lineage>
</organism>
<dbReference type="EMBL" id="CP045482">
    <property type="protein sequence ID" value="QGR21472.1"/>
    <property type="molecule type" value="Genomic_DNA"/>
</dbReference>
<protein>
    <recommendedName>
        <fullName evidence="5">HEPN domain-containing protein</fullName>
    </recommendedName>
</protein>
<dbReference type="Proteomes" id="UP000474054">
    <property type="component" value="Unassembled WGS sequence"/>
</dbReference>
<proteinExistence type="predicted"/>
<gene>
    <name evidence="2" type="ORF">D1866_05320</name>
    <name evidence="1" type="ORF">GFB69_09505</name>
</gene>
<dbReference type="EMBL" id="WHYS01000002">
    <property type="protein sequence ID" value="MQL55971.1"/>
    <property type="molecule type" value="Genomic_DNA"/>
</dbReference>
<keyword evidence="3" id="KW-1185">Reference proteome</keyword>
<accession>A0A650CUZ7</accession>
<reference evidence="1 4" key="1">
    <citation type="submission" date="2019-10" db="EMBL/GenBank/DDBJ databases">
        <title>Comparative genomics of sulfur disproportionating microorganisms.</title>
        <authorList>
            <person name="Ward L.M."/>
            <person name="Bertran E."/>
            <person name="Johnston D."/>
        </authorList>
    </citation>
    <scope>NUCLEOTIDE SEQUENCE [LARGE SCALE GENOMIC DNA]</scope>
    <source>
        <strain evidence="1 4">DSM 3772</strain>
    </source>
</reference>